<organism evidence="1 2">
    <name type="scientific">Candidatus Synechococcus spongiarum</name>
    <dbReference type="NCBI Taxonomy" id="431041"/>
    <lineage>
        <taxon>Bacteria</taxon>
        <taxon>Bacillati</taxon>
        <taxon>Cyanobacteriota</taxon>
        <taxon>Cyanophyceae</taxon>
        <taxon>Synechococcales</taxon>
        <taxon>Synechococcaceae</taxon>
        <taxon>Synechococcus</taxon>
    </lineage>
</organism>
<dbReference type="Gene3D" id="3.40.50.450">
    <property type="match status" value="1"/>
</dbReference>
<name>A0A165B3C0_9SYNE</name>
<accession>A0A165B3C0</accession>
<keyword evidence="2" id="KW-1185">Reference proteome</keyword>
<evidence type="ECO:0000313" key="2">
    <source>
        <dbReference type="Proteomes" id="UP000182631"/>
    </source>
</evidence>
<dbReference type="Proteomes" id="UP000182631">
    <property type="component" value="Unassembled WGS sequence"/>
</dbReference>
<proteinExistence type="predicted"/>
<dbReference type="EMBL" id="FITM01000149">
    <property type="protein sequence ID" value="SAY39314.1"/>
    <property type="molecule type" value="Genomic_DNA"/>
</dbReference>
<dbReference type="AlphaFoldDB" id="A0A165B3C0"/>
<protein>
    <submittedName>
        <fullName evidence="1">Cyanobacteria-specific protein</fullName>
    </submittedName>
</protein>
<gene>
    <name evidence="1" type="ORF">FLM9_1383</name>
</gene>
<dbReference type="SUPFAM" id="SSF102405">
    <property type="entry name" value="MCP/YpsA-like"/>
    <property type="match status" value="1"/>
</dbReference>
<sequence>MEQGDCYLAESFVSPLPRSLDAPPVDRVDTLAHELALLNSQAKRSIAMLGSRHVAMTTSHLVELLASALAREGHSLLTSGALGTNAAVIRGVLAVRPSALTVVLPQSLSRQSRESRQQMEQVLHLVEKPEHDHLPLQEASRLCNQEIIERCDQLVCMVFHDSHTLLETARMAEDQCRLVSVLYFD</sequence>
<reference evidence="2" key="1">
    <citation type="submission" date="2016-02" db="EMBL/GenBank/DDBJ databases">
        <authorList>
            <person name="liu f."/>
        </authorList>
    </citation>
    <scope>NUCLEOTIDE SEQUENCE [LARGE SCALE GENOMIC DNA]</scope>
</reference>
<evidence type="ECO:0000313" key="1">
    <source>
        <dbReference type="EMBL" id="SAY39314.1"/>
    </source>
</evidence>